<accession>A0A915ITN3</accession>
<evidence type="ECO:0000313" key="5">
    <source>
        <dbReference type="WBParaSite" id="nRc.2.0.1.t17181-RA"/>
    </source>
</evidence>
<dbReference type="PROSITE" id="PS50127">
    <property type="entry name" value="UBC_2"/>
    <property type="match status" value="1"/>
</dbReference>
<dbReference type="PANTHER" id="PTHR46116:SF15">
    <property type="entry name" value="(E3-INDEPENDENT) E2 UBIQUITIN-CONJUGATING ENZYME"/>
    <property type="match status" value="1"/>
</dbReference>
<proteinExistence type="predicted"/>
<dbReference type="Pfam" id="PF00179">
    <property type="entry name" value="UQ_con"/>
    <property type="match status" value="1"/>
</dbReference>
<feature type="domain" description="UBC core" evidence="3">
    <location>
        <begin position="1"/>
        <end position="127"/>
    </location>
</feature>
<dbReference type="GO" id="GO:0061631">
    <property type="term" value="F:ubiquitin conjugating enzyme activity"/>
    <property type="evidence" value="ECO:0007669"/>
    <property type="project" value="TreeGrafter"/>
</dbReference>
<evidence type="ECO:0000256" key="2">
    <source>
        <dbReference type="ARBA" id="ARBA00022786"/>
    </source>
</evidence>
<dbReference type="SUPFAM" id="SSF54495">
    <property type="entry name" value="UBC-like"/>
    <property type="match status" value="1"/>
</dbReference>
<dbReference type="InterPro" id="IPR000608">
    <property type="entry name" value="UBC"/>
</dbReference>
<evidence type="ECO:0000256" key="1">
    <source>
        <dbReference type="ARBA" id="ARBA00022679"/>
    </source>
</evidence>
<keyword evidence="1" id="KW-0808">Transferase</keyword>
<name>A0A915ITN3_ROMCU</name>
<evidence type="ECO:0000313" key="4">
    <source>
        <dbReference type="Proteomes" id="UP000887565"/>
    </source>
</evidence>
<dbReference type="AlphaFoldDB" id="A0A915ITN3"/>
<keyword evidence="4" id="KW-1185">Reference proteome</keyword>
<dbReference type="InterPro" id="IPR016135">
    <property type="entry name" value="UBQ-conjugating_enzyme/RWD"/>
</dbReference>
<dbReference type="WBParaSite" id="nRc.2.0.1.t17181-RA">
    <property type="protein sequence ID" value="nRc.2.0.1.t17181-RA"/>
    <property type="gene ID" value="nRc.2.0.1.g17181"/>
</dbReference>
<protein>
    <submittedName>
        <fullName evidence="5">UBC core domain-containing protein</fullName>
    </submittedName>
</protein>
<dbReference type="Proteomes" id="UP000887565">
    <property type="component" value="Unplaced"/>
</dbReference>
<reference evidence="5" key="1">
    <citation type="submission" date="2022-11" db="UniProtKB">
        <authorList>
            <consortium name="WormBaseParasite"/>
        </authorList>
    </citation>
    <scope>IDENTIFICATION</scope>
</reference>
<evidence type="ECO:0000259" key="3">
    <source>
        <dbReference type="PROSITE" id="PS50127"/>
    </source>
</evidence>
<sequence length="215" mass="24293">MIRGAPDTPYFDGLFIFDIRLKPTYPNEPPAVFYSEKLNPNLYQEGTVCVSLLGTWNGKDSEMWNPGSNLLQVIVSIQGLILNSEPYYNEAGYEVRRVNPDYAEKSRCYNEMALVRNLENLCNIIATRASPFMKEIDEHLLINVPKLDYTPYATLGLRLRGYAGLGQSSLAQRRMPGVAQRGFPAQPISIGCARSLERQLDKLKSLLNERQNNSN</sequence>
<dbReference type="Gene3D" id="3.10.110.10">
    <property type="entry name" value="Ubiquitin Conjugating Enzyme"/>
    <property type="match status" value="1"/>
</dbReference>
<keyword evidence="2" id="KW-0833">Ubl conjugation pathway</keyword>
<dbReference type="SMART" id="SM00212">
    <property type="entry name" value="UBCc"/>
    <property type="match status" value="1"/>
</dbReference>
<organism evidence="4 5">
    <name type="scientific">Romanomermis culicivorax</name>
    <name type="common">Nematode worm</name>
    <dbReference type="NCBI Taxonomy" id="13658"/>
    <lineage>
        <taxon>Eukaryota</taxon>
        <taxon>Metazoa</taxon>
        <taxon>Ecdysozoa</taxon>
        <taxon>Nematoda</taxon>
        <taxon>Enoplea</taxon>
        <taxon>Dorylaimia</taxon>
        <taxon>Mermithida</taxon>
        <taxon>Mermithoidea</taxon>
        <taxon>Mermithidae</taxon>
        <taxon>Romanomermis</taxon>
    </lineage>
</organism>
<dbReference type="PANTHER" id="PTHR46116">
    <property type="entry name" value="(E3-INDEPENDENT) E2 UBIQUITIN-CONJUGATING ENZYME"/>
    <property type="match status" value="1"/>
</dbReference>